<name>A0A3N9TF43_9VIBR</name>
<gene>
    <name evidence="1" type="ORF">EES38_13115</name>
</gene>
<evidence type="ECO:0000313" key="1">
    <source>
        <dbReference type="EMBL" id="RQW62660.1"/>
    </source>
</evidence>
<reference evidence="1 2" key="1">
    <citation type="submission" date="2018-11" db="EMBL/GenBank/DDBJ databases">
        <title>Vibrio LJC006 sp. nov., isolated from seawater during the bloom of the enteromorpha.</title>
        <authorList>
            <person name="Liang J."/>
        </authorList>
    </citation>
    <scope>NUCLEOTIDE SEQUENCE [LARGE SCALE GENOMIC DNA]</scope>
    <source>
        <strain evidence="1 2">LJC006</strain>
    </source>
</reference>
<sequence>MAPEDEITKLKQLEKELVQVTQEFTIWQVNDYRLADTKSAPDQLHVEKGEQLQQKMDQAQCAYAKQIEYVRSFS</sequence>
<keyword evidence="2" id="KW-1185">Reference proteome</keyword>
<dbReference type="Proteomes" id="UP000281112">
    <property type="component" value="Unassembled WGS sequence"/>
</dbReference>
<organism evidence="1 2">
    <name type="scientific">Vibrio viridaestus</name>
    <dbReference type="NCBI Taxonomy" id="2487322"/>
    <lineage>
        <taxon>Bacteria</taxon>
        <taxon>Pseudomonadati</taxon>
        <taxon>Pseudomonadota</taxon>
        <taxon>Gammaproteobacteria</taxon>
        <taxon>Vibrionales</taxon>
        <taxon>Vibrionaceae</taxon>
        <taxon>Vibrio</taxon>
    </lineage>
</organism>
<proteinExistence type="predicted"/>
<accession>A0A3N9TF43</accession>
<dbReference type="RefSeq" id="WP_124937655.1">
    <property type="nucleotide sequence ID" value="NZ_RJVQ01000005.1"/>
</dbReference>
<dbReference type="EMBL" id="RJVQ01000005">
    <property type="protein sequence ID" value="RQW62660.1"/>
    <property type="molecule type" value="Genomic_DNA"/>
</dbReference>
<comment type="caution">
    <text evidence="1">The sequence shown here is derived from an EMBL/GenBank/DDBJ whole genome shotgun (WGS) entry which is preliminary data.</text>
</comment>
<dbReference type="AlphaFoldDB" id="A0A3N9TF43"/>
<protein>
    <submittedName>
        <fullName evidence="1">Uncharacterized protein</fullName>
    </submittedName>
</protein>
<evidence type="ECO:0000313" key="2">
    <source>
        <dbReference type="Proteomes" id="UP000281112"/>
    </source>
</evidence>